<gene>
    <name evidence="2" type="ORF">BTO30_14550</name>
</gene>
<dbReference type="STRING" id="1714264.BTO30_14550"/>
<organism evidence="2 3">
    <name type="scientific">Domibacillus antri</name>
    <dbReference type="NCBI Taxonomy" id="1714264"/>
    <lineage>
        <taxon>Bacteria</taxon>
        <taxon>Bacillati</taxon>
        <taxon>Bacillota</taxon>
        <taxon>Bacilli</taxon>
        <taxon>Bacillales</taxon>
        <taxon>Bacillaceae</taxon>
        <taxon>Domibacillus</taxon>
    </lineage>
</organism>
<dbReference type="Proteomes" id="UP000185568">
    <property type="component" value="Unassembled WGS sequence"/>
</dbReference>
<evidence type="ECO:0000313" key="3">
    <source>
        <dbReference type="Proteomes" id="UP000185568"/>
    </source>
</evidence>
<feature type="transmembrane region" description="Helical" evidence="1">
    <location>
        <begin position="7"/>
        <end position="25"/>
    </location>
</feature>
<accession>A0A1Q8Q2G7</accession>
<dbReference type="RefSeq" id="WP_075399441.1">
    <property type="nucleotide sequence ID" value="NZ_MSDU01000042.1"/>
</dbReference>
<reference evidence="2 3" key="1">
    <citation type="submission" date="2016-12" db="EMBL/GenBank/DDBJ databases">
        <title>Domibacillus antri genome sequencing.</title>
        <authorList>
            <person name="Verma A."/>
            <person name="Krishnamurthi S."/>
        </authorList>
    </citation>
    <scope>NUCLEOTIDE SEQUENCE [LARGE SCALE GENOMIC DNA]</scope>
    <source>
        <strain evidence="2 3">XD80</strain>
    </source>
</reference>
<feature type="transmembrane region" description="Helical" evidence="1">
    <location>
        <begin position="31"/>
        <end position="55"/>
    </location>
</feature>
<evidence type="ECO:0008006" key="4">
    <source>
        <dbReference type="Google" id="ProtNLM"/>
    </source>
</evidence>
<keyword evidence="1" id="KW-0812">Transmembrane</keyword>
<comment type="caution">
    <text evidence="2">The sequence shown here is derived from an EMBL/GenBank/DDBJ whole genome shotgun (WGS) entry which is preliminary data.</text>
</comment>
<keyword evidence="1" id="KW-0472">Membrane</keyword>
<dbReference type="OrthoDB" id="2355666at2"/>
<sequence length="65" mass="7358">MRQSPLASGIFYNILGVFFVFLAIQDVNANSFGFFTYLLILLATLDIGTGLRLLFLHFKLKNSQK</sequence>
<name>A0A1Q8Q2G7_9BACI</name>
<evidence type="ECO:0000313" key="2">
    <source>
        <dbReference type="EMBL" id="OLN21502.1"/>
    </source>
</evidence>
<keyword evidence="1" id="KW-1133">Transmembrane helix</keyword>
<evidence type="ECO:0000256" key="1">
    <source>
        <dbReference type="SAM" id="Phobius"/>
    </source>
</evidence>
<dbReference type="InterPro" id="IPR025426">
    <property type="entry name" value="DUF4305"/>
</dbReference>
<proteinExistence type="predicted"/>
<dbReference type="EMBL" id="MSDU01000042">
    <property type="protein sequence ID" value="OLN21502.1"/>
    <property type="molecule type" value="Genomic_DNA"/>
</dbReference>
<keyword evidence="3" id="KW-1185">Reference proteome</keyword>
<dbReference type="Pfam" id="PF14146">
    <property type="entry name" value="DUF4305"/>
    <property type="match status" value="1"/>
</dbReference>
<dbReference type="AlphaFoldDB" id="A0A1Q8Q2G7"/>
<protein>
    <recommendedName>
        <fullName evidence="4">DUF4305 domain-containing protein</fullName>
    </recommendedName>
</protein>